<evidence type="ECO:0000313" key="1">
    <source>
        <dbReference type="EMBL" id="CAG9773625.1"/>
    </source>
</evidence>
<organism evidence="1 2">
    <name type="scientific">Ceutorhynchus assimilis</name>
    <name type="common">cabbage seed weevil</name>
    <dbReference type="NCBI Taxonomy" id="467358"/>
    <lineage>
        <taxon>Eukaryota</taxon>
        <taxon>Metazoa</taxon>
        <taxon>Ecdysozoa</taxon>
        <taxon>Arthropoda</taxon>
        <taxon>Hexapoda</taxon>
        <taxon>Insecta</taxon>
        <taxon>Pterygota</taxon>
        <taxon>Neoptera</taxon>
        <taxon>Endopterygota</taxon>
        <taxon>Coleoptera</taxon>
        <taxon>Polyphaga</taxon>
        <taxon>Cucujiformia</taxon>
        <taxon>Curculionidae</taxon>
        <taxon>Ceutorhynchinae</taxon>
        <taxon>Ceutorhynchus</taxon>
    </lineage>
</organism>
<evidence type="ECO:0000313" key="2">
    <source>
        <dbReference type="Proteomes" id="UP001152799"/>
    </source>
</evidence>
<dbReference type="Proteomes" id="UP001152799">
    <property type="component" value="Chromosome 9"/>
</dbReference>
<name>A0A9N9MXS5_9CUCU</name>
<reference evidence="1" key="1">
    <citation type="submission" date="2022-01" db="EMBL/GenBank/DDBJ databases">
        <authorList>
            <person name="King R."/>
        </authorList>
    </citation>
    <scope>NUCLEOTIDE SEQUENCE</scope>
</reference>
<dbReference type="OrthoDB" id="6766179at2759"/>
<dbReference type="AlphaFoldDB" id="A0A9N9MXS5"/>
<proteinExistence type="predicted"/>
<sequence>MSEGVGDDLPADPENCVNCKKKIMDQFYMCDLCLSRVHKNCTSLSPCEIKCMPLQKRTLLLVCLGCKKYLPRTPELISLMDSMKNELIELKREILDLKNTSNQQNIYESSYAGMMQRNAMKSNEEETSSQIHTLIIKPPEGQAPESAIKLIKQKVNPAEINVGIRSIKDTKQGSIIVKCTAKQDIERLKNTAIQKLGNNYTMKTPSKQNPRIKIVGYTGEQGYKDVEECIRSQNNWMVENYEFKVT</sequence>
<keyword evidence="2" id="KW-1185">Reference proteome</keyword>
<dbReference type="EMBL" id="OU892285">
    <property type="protein sequence ID" value="CAG9773625.1"/>
    <property type="molecule type" value="Genomic_DNA"/>
</dbReference>
<gene>
    <name evidence="1" type="ORF">CEUTPL_LOCUS14014</name>
</gene>
<accession>A0A9N9MXS5</accession>
<protein>
    <submittedName>
        <fullName evidence="1">Uncharacterized protein</fullName>
    </submittedName>
</protein>